<comment type="caution">
    <text evidence="2">The sequence shown here is derived from an EMBL/GenBank/DDBJ whole genome shotgun (WGS) entry which is preliminary data.</text>
</comment>
<dbReference type="InterPro" id="IPR001031">
    <property type="entry name" value="Thioesterase"/>
</dbReference>
<reference evidence="2" key="1">
    <citation type="submission" date="2021-11" db="EMBL/GenBank/DDBJ databases">
        <authorList>
            <consortium name="Genoscope - CEA"/>
            <person name="William W."/>
        </authorList>
    </citation>
    <scope>NUCLEOTIDE SEQUENCE</scope>
</reference>
<dbReference type="AlphaFoldDB" id="A0A8J2SG60"/>
<dbReference type="Proteomes" id="UP000789595">
    <property type="component" value="Unassembled WGS sequence"/>
</dbReference>
<dbReference type="SUPFAM" id="SSF53474">
    <property type="entry name" value="alpha/beta-Hydrolases"/>
    <property type="match status" value="1"/>
</dbReference>
<dbReference type="OrthoDB" id="329835at2759"/>
<evidence type="ECO:0000259" key="1">
    <source>
        <dbReference type="Pfam" id="PF00975"/>
    </source>
</evidence>
<gene>
    <name evidence="2" type="ORF">PECAL_2P00480</name>
</gene>
<protein>
    <recommendedName>
        <fullName evidence="1">Thioesterase domain-containing protein</fullName>
    </recommendedName>
</protein>
<dbReference type="InterPro" id="IPR029058">
    <property type="entry name" value="AB_hydrolase_fold"/>
</dbReference>
<organism evidence="2 3">
    <name type="scientific">Pelagomonas calceolata</name>
    <dbReference type="NCBI Taxonomy" id="35677"/>
    <lineage>
        <taxon>Eukaryota</taxon>
        <taxon>Sar</taxon>
        <taxon>Stramenopiles</taxon>
        <taxon>Ochrophyta</taxon>
        <taxon>Pelagophyceae</taxon>
        <taxon>Pelagomonadales</taxon>
        <taxon>Pelagomonadaceae</taxon>
        <taxon>Pelagomonas</taxon>
    </lineage>
</organism>
<feature type="domain" description="Thioesterase" evidence="1">
    <location>
        <begin position="12"/>
        <end position="106"/>
    </location>
</feature>
<sequence length="129" mass="14135">MQVGSPYLPCFPDDMPVVALQAPELIEHTVIGSIRERAIYYRNILISLLDGRKPIVHIFGLSFGGPLAFELAISLQHSPLNCGSLCLSDPPPFCLPSKSTTSTLTMRARFYDFCFAVAISKQTNFQGGV</sequence>
<dbReference type="EMBL" id="CAKKNE010000002">
    <property type="protein sequence ID" value="CAH0367051.1"/>
    <property type="molecule type" value="Genomic_DNA"/>
</dbReference>
<proteinExistence type="predicted"/>
<accession>A0A8J2SG60</accession>
<evidence type="ECO:0000313" key="3">
    <source>
        <dbReference type="Proteomes" id="UP000789595"/>
    </source>
</evidence>
<dbReference type="Gene3D" id="3.40.50.1820">
    <property type="entry name" value="alpha/beta hydrolase"/>
    <property type="match status" value="1"/>
</dbReference>
<dbReference type="Pfam" id="PF00975">
    <property type="entry name" value="Thioesterase"/>
    <property type="match status" value="1"/>
</dbReference>
<keyword evidence="3" id="KW-1185">Reference proteome</keyword>
<evidence type="ECO:0000313" key="2">
    <source>
        <dbReference type="EMBL" id="CAH0367051.1"/>
    </source>
</evidence>
<name>A0A8J2SG60_9STRA</name>